<dbReference type="Pfam" id="PF01832">
    <property type="entry name" value="Glucosaminidase"/>
    <property type="match status" value="1"/>
</dbReference>
<dbReference type="Gene3D" id="1.10.530.10">
    <property type="match status" value="1"/>
</dbReference>
<evidence type="ECO:0000256" key="1">
    <source>
        <dbReference type="SAM" id="SignalP"/>
    </source>
</evidence>
<keyword evidence="3" id="KW-0378">Hydrolase</keyword>
<dbReference type="PANTHER" id="PTHR30032:SF8">
    <property type="entry name" value="GERMINATION-SPECIFIC N-ACETYLMURAMOYL-L-ALANINE AMIDASE"/>
    <property type="match status" value="1"/>
</dbReference>
<reference evidence="3 4" key="1">
    <citation type="submission" date="2018-06" db="EMBL/GenBank/DDBJ databases">
        <authorList>
            <consortium name="Pathogen Informatics"/>
            <person name="Doyle S."/>
        </authorList>
    </citation>
    <scope>NUCLEOTIDE SEQUENCE [LARGE SCALE GENOMIC DNA]</scope>
    <source>
        <strain evidence="3 4">NCTC13028</strain>
    </source>
</reference>
<feature type="domain" description="Mannosyl-glycoprotein endo-beta-N-acetylglucosamidase-like" evidence="2">
    <location>
        <begin position="359"/>
        <end position="482"/>
    </location>
</feature>
<dbReference type="InterPro" id="IPR051922">
    <property type="entry name" value="Bact_Sporulation_Assoc"/>
</dbReference>
<proteinExistence type="predicted"/>
<dbReference type="EMBL" id="UAWC01000001">
    <property type="protein sequence ID" value="SQB33501.1"/>
    <property type="molecule type" value="Genomic_DNA"/>
</dbReference>
<evidence type="ECO:0000313" key="4">
    <source>
        <dbReference type="Proteomes" id="UP000250223"/>
    </source>
</evidence>
<feature type="chain" id="PRO_5015974694" evidence="1">
    <location>
        <begin position="27"/>
        <end position="492"/>
    </location>
</feature>
<sequence length="492" mass="53482">MKKRILTSIIALTLGLIITSTLQVSAANLSKRLSGTNRYETGSKIVREGWTSSDYAIIASGEGFADALCSAPLAKKYNAPILLTGKDKLDLNTKNELERLNVRNVFIVGGNGVISENIKDELTNMDIKATRVYGKNRFETSVQVAKNLNDFNGVVITNGFGFADALSIAPVAAEKGMPILLTDKYDLPNEVKELLENTDYDISYIVGGSGVISDKIASGLKNNIRLEGKNRYATNSSILNHFNSEFNYDKVYISSGENYPDALSGSALAALSNSSLVLVGKSVDPLVMDSVDLIYNKIKNLIVLGGESVVSNSVVNKILMAKETVPIIPIVGKSKVTVETMKNWAKSRGATEKFINVADLYLKYGKLTGIRADILYAQSAKETAFGKFGGAVTEDMNNFAGIKIKNAIGDKKEDHETFATPEDGVRAHFNHIAAYCGVNPVGQPHPRYFVVKSCSWSGNIKTVGELAGKYCPNPAYSRDLINNFLNDLLRFK</sequence>
<dbReference type="PANTHER" id="PTHR30032">
    <property type="entry name" value="N-ACETYLMURAMOYL-L-ALANINE AMIDASE-RELATED"/>
    <property type="match status" value="1"/>
</dbReference>
<name>A0A2X2W6C4_CLOCO</name>
<gene>
    <name evidence="3" type="primary">lytC_2</name>
    <name evidence="3" type="ORF">NCTC13028_00494</name>
</gene>
<dbReference type="GO" id="GO:0008745">
    <property type="term" value="F:N-acetylmuramoyl-L-alanine amidase activity"/>
    <property type="evidence" value="ECO:0007669"/>
    <property type="project" value="UniProtKB-EC"/>
</dbReference>
<evidence type="ECO:0000313" key="3">
    <source>
        <dbReference type="EMBL" id="SQB33501.1"/>
    </source>
</evidence>
<dbReference type="Proteomes" id="UP000250223">
    <property type="component" value="Unassembled WGS sequence"/>
</dbReference>
<dbReference type="InterPro" id="IPR007253">
    <property type="entry name" value="Cell_wall-bd_2"/>
</dbReference>
<dbReference type="EC" id="3.5.1.28" evidence="3"/>
<accession>A0A2X2W6C4</accession>
<dbReference type="GO" id="GO:0004040">
    <property type="term" value="F:amidase activity"/>
    <property type="evidence" value="ECO:0007669"/>
    <property type="project" value="InterPro"/>
</dbReference>
<feature type="signal peptide" evidence="1">
    <location>
        <begin position="1"/>
        <end position="26"/>
    </location>
</feature>
<protein>
    <submittedName>
        <fullName evidence="3">N-acetylmuramoyl-L-alanine amidase</fullName>
        <ecNumber evidence="3">3.5.1.28</ecNumber>
    </submittedName>
</protein>
<dbReference type="InterPro" id="IPR002901">
    <property type="entry name" value="MGlyc_endo_b_GlcNAc-like_dom"/>
</dbReference>
<dbReference type="AlphaFoldDB" id="A0A2X2W6C4"/>
<dbReference type="Gene3D" id="3.40.50.12090">
    <property type="match status" value="2"/>
</dbReference>
<dbReference type="Pfam" id="PF04122">
    <property type="entry name" value="CW_binding_2"/>
    <property type="match status" value="3"/>
</dbReference>
<evidence type="ECO:0000259" key="2">
    <source>
        <dbReference type="Pfam" id="PF01832"/>
    </source>
</evidence>
<keyword evidence="1" id="KW-0732">Signal</keyword>
<dbReference type="RefSeq" id="WP_111921161.1">
    <property type="nucleotide sequence ID" value="NZ_OAOH01000001.1"/>
</dbReference>
<organism evidence="3 4">
    <name type="scientific">Clostridium cochlearium</name>
    <dbReference type="NCBI Taxonomy" id="1494"/>
    <lineage>
        <taxon>Bacteria</taxon>
        <taxon>Bacillati</taxon>
        <taxon>Bacillota</taxon>
        <taxon>Clostridia</taxon>
        <taxon>Eubacteriales</taxon>
        <taxon>Clostridiaceae</taxon>
        <taxon>Clostridium</taxon>
    </lineage>
</organism>